<sequence length="76" mass="8496">MRSQVKKWGNSLAIRVPKILAERAGLFEGVSVELQLNDDAIIIRRQGYNLEELMSQVSSENIHGEINTGNSVGREE</sequence>
<dbReference type="Pfam" id="PF04014">
    <property type="entry name" value="MazE_antitoxin"/>
    <property type="match status" value="1"/>
</dbReference>
<dbReference type="HOGENOM" id="CLU_150554_1_0_0"/>
<dbReference type="PROSITE" id="PS51740">
    <property type="entry name" value="SPOVT_ABRB"/>
    <property type="match status" value="1"/>
</dbReference>
<dbReference type="eggNOG" id="COG2336">
    <property type="taxonomic scope" value="Bacteria"/>
</dbReference>
<evidence type="ECO:0000259" key="2">
    <source>
        <dbReference type="PROSITE" id="PS51740"/>
    </source>
</evidence>
<keyword evidence="4" id="KW-1185">Reference proteome</keyword>
<dbReference type="InterPro" id="IPR037914">
    <property type="entry name" value="SpoVT-AbrB_sf"/>
</dbReference>
<dbReference type="GO" id="GO:0097351">
    <property type="term" value="F:toxin sequestering activity"/>
    <property type="evidence" value="ECO:0007669"/>
    <property type="project" value="InterPro"/>
</dbReference>
<dbReference type="GO" id="GO:0003677">
    <property type="term" value="F:DNA binding"/>
    <property type="evidence" value="ECO:0007669"/>
    <property type="project" value="UniProtKB-UniRule"/>
</dbReference>
<protein>
    <submittedName>
        <fullName evidence="3">Transcriptional regulator/antitoxin, MazE</fullName>
    </submittedName>
</protein>
<dbReference type="PANTHER" id="PTHR40516">
    <property type="entry name" value="ANTITOXIN CHPS-RELATED"/>
    <property type="match status" value="1"/>
</dbReference>
<proteinExistence type="predicted"/>
<dbReference type="AlphaFoldDB" id="G7V6R8"/>
<evidence type="ECO:0000313" key="3">
    <source>
        <dbReference type="EMBL" id="AER66027.1"/>
    </source>
</evidence>
<gene>
    <name evidence="3" type="ordered locus">Tlie_0287</name>
</gene>
<dbReference type="Proteomes" id="UP000005868">
    <property type="component" value="Chromosome"/>
</dbReference>
<dbReference type="SMART" id="SM00966">
    <property type="entry name" value="SpoVT_AbrB"/>
    <property type="match status" value="1"/>
</dbReference>
<keyword evidence="1" id="KW-0238">DNA-binding</keyword>
<reference evidence="4" key="1">
    <citation type="submission" date="2011-10" db="EMBL/GenBank/DDBJ databases">
        <title>The complete genome of chromosome of Thermovirga lienii DSM 17291.</title>
        <authorList>
            <consortium name="US DOE Joint Genome Institute (JGI-PGF)"/>
            <person name="Lucas S."/>
            <person name="Copeland A."/>
            <person name="Lapidus A."/>
            <person name="Glavina del Rio T."/>
            <person name="Dalin E."/>
            <person name="Tice H."/>
            <person name="Bruce D."/>
            <person name="Goodwin L."/>
            <person name="Pitluck S."/>
            <person name="Peters L."/>
            <person name="Mikhailova N."/>
            <person name="Saunders E."/>
            <person name="Kyrpides N."/>
            <person name="Mavromatis K."/>
            <person name="Ivanova N."/>
            <person name="Last F.I."/>
            <person name="Brettin T."/>
            <person name="Detter J.C."/>
            <person name="Han C."/>
            <person name="Larimer F."/>
            <person name="Land M."/>
            <person name="Hauser L."/>
            <person name="Markowitz V."/>
            <person name="Cheng J.-F."/>
            <person name="Hugenholtz P."/>
            <person name="Woyke T."/>
            <person name="Wu D."/>
            <person name="Spring S."/>
            <person name="Schroeder M."/>
            <person name="Brambilla E.-M."/>
            <person name="Klenk H.-P."/>
            <person name="Eisen J.A."/>
        </authorList>
    </citation>
    <scope>NUCLEOTIDE SEQUENCE [LARGE SCALE GENOMIC DNA]</scope>
    <source>
        <strain evidence="4">ATCC BAA-1197 / DSM 17291 / Cas60314</strain>
    </source>
</reference>
<evidence type="ECO:0000256" key="1">
    <source>
        <dbReference type="PROSITE-ProRule" id="PRU01076"/>
    </source>
</evidence>
<evidence type="ECO:0000313" key="4">
    <source>
        <dbReference type="Proteomes" id="UP000005868"/>
    </source>
</evidence>
<dbReference type="PANTHER" id="PTHR40516:SF1">
    <property type="entry name" value="ANTITOXIN CHPS-RELATED"/>
    <property type="match status" value="1"/>
</dbReference>
<dbReference type="KEGG" id="tli:Tlie_0287"/>
<accession>G7V6R8</accession>
<dbReference type="OrthoDB" id="9795766at2"/>
<dbReference type="InterPro" id="IPR039052">
    <property type="entry name" value="Antitox_PemI-like"/>
</dbReference>
<feature type="domain" description="SpoVT-AbrB" evidence="2">
    <location>
        <begin position="3"/>
        <end position="48"/>
    </location>
</feature>
<organism evidence="3 4">
    <name type="scientific">Thermovirga lienii (strain ATCC BAA-1197 / DSM 17291 / Cas60314)</name>
    <dbReference type="NCBI Taxonomy" id="580340"/>
    <lineage>
        <taxon>Bacteria</taxon>
        <taxon>Thermotogati</taxon>
        <taxon>Synergistota</taxon>
        <taxon>Synergistia</taxon>
        <taxon>Synergistales</taxon>
        <taxon>Thermovirgaceae</taxon>
        <taxon>Thermovirga</taxon>
    </lineage>
</organism>
<name>G7V6R8_THELD</name>
<dbReference type="EMBL" id="CP003096">
    <property type="protein sequence ID" value="AER66027.1"/>
    <property type="molecule type" value="Genomic_DNA"/>
</dbReference>
<dbReference type="InterPro" id="IPR007159">
    <property type="entry name" value="SpoVT-AbrB_dom"/>
</dbReference>
<dbReference type="Gene3D" id="2.10.260.10">
    <property type="match status" value="1"/>
</dbReference>
<reference evidence="3 4" key="2">
    <citation type="journal article" date="2012" name="Stand. Genomic Sci.">
        <title>Genome sequence of the moderately thermophilic, amino-acid-degrading and sulfur-reducing bacterium Thermovirga lienii type strain (Cas60314(T)).</title>
        <authorList>
            <person name="Goker M."/>
            <person name="Saunders E."/>
            <person name="Lapidus A."/>
            <person name="Nolan M."/>
            <person name="Lucas S."/>
            <person name="Hammon N."/>
            <person name="Deshpande S."/>
            <person name="Cheng J.F."/>
            <person name="Han C."/>
            <person name="Tapia R."/>
            <person name="Goodwin L.A."/>
            <person name="Pitluck S."/>
            <person name="Liolios K."/>
            <person name="Mavromatis K."/>
            <person name="Pagani I."/>
            <person name="Ivanova N."/>
            <person name="Mikhailova N."/>
            <person name="Pati A."/>
            <person name="Chen A."/>
            <person name="Palaniappan K."/>
            <person name="Land M."/>
            <person name="Chang Y.J."/>
            <person name="Jeffries C.D."/>
            <person name="Brambilla E.M."/>
            <person name="Rohde M."/>
            <person name="Spring S."/>
            <person name="Detter J.C."/>
            <person name="Woyke T."/>
            <person name="Bristow J."/>
            <person name="Eisen J.A."/>
            <person name="Markowitz V."/>
            <person name="Hugenholtz P."/>
            <person name="Kyrpides N.C."/>
            <person name="Klenk H.P."/>
        </authorList>
    </citation>
    <scope>NUCLEOTIDE SEQUENCE [LARGE SCALE GENOMIC DNA]</scope>
    <source>
        <strain evidence="4">ATCC BAA-1197 / DSM 17291 / Cas60314</strain>
    </source>
</reference>
<dbReference type="SUPFAM" id="SSF89447">
    <property type="entry name" value="AbrB/MazE/MraZ-like"/>
    <property type="match status" value="1"/>
</dbReference>